<dbReference type="Proteomes" id="UP000289954">
    <property type="component" value="Unassembled WGS sequence"/>
</dbReference>
<accession>A0A402DU06</accession>
<sequence length="102" mass="11197">MHRPAEGDPALRERALDPVEQAQLDRRRVRREHRDVDALVGDVDTEAGRPTGRGGRTHPDIVRDARDACGSGVLPVHVSRGCPSAPRHSGPARLPREVTFRA</sequence>
<organism evidence="2 3">
    <name type="scientific">Cellulomonas biazotea</name>
    <dbReference type="NCBI Taxonomy" id="1709"/>
    <lineage>
        <taxon>Bacteria</taxon>
        <taxon>Bacillati</taxon>
        <taxon>Actinomycetota</taxon>
        <taxon>Actinomycetes</taxon>
        <taxon>Micrococcales</taxon>
        <taxon>Cellulomonadaceae</taxon>
        <taxon>Cellulomonas</taxon>
    </lineage>
</organism>
<protein>
    <submittedName>
        <fullName evidence="2">Uncharacterized protein</fullName>
    </submittedName>
</protein>
<proteinExistence type="predicted"/>
<evidence type="ECO:0000313" key="2">
    <source>
        <dbReference type="EMBL" id="GCE77556.1"/>
    </source>
</evidence>
<feature type="region of interest" description="Disordered" evidence="1">
    <location>
        <begin position="1"/>
        <end position="63"/>
    </location>
</feature>
<evidence type="ECO:0000313" key="3">
    <source>
        <dbReference type="Proteomes" id="UP000289954"/>
    </source>
</evidence>
<reference evidence="2 3" key="1">
    <citation type="submission" date="2019-01" db="EMBL/GenBank/DDBJ databases">
        <title>Draft genome sequence of Cellulomonas takizawaensis strain TKZ-21.</title>
        <authorList>
            <person name="Yamamura H."/>
            <person name="Hayashi T."/>
            <person name="Hamada M."/>
            <person name="Serisawa Y."/>
            <person name="Matsuyama K."/>
            <person name="Nakagawa Y."/>
            <person name="Otoguro M."/>
            <person name="Yanagida F."/>
            <person name="Hayakawa M."/>
        </authorList>
    </citation>
    <scope>NUCLEOTIDE SEQUENCE [LARGE SCALE GENOMIC DNA]</scope>
    <source>
        <strain evidence="2 3">NBRC12680</strain>
    </source>
</reference>
<feature type="compositionally biased region" description="Basic and acidic residues" evidence="1">
    <location>
        <begin position="1"/>
        <end position="17"/>
    </location>
</feature>
<comment type="caution">
    <text evidence="2">The sequence shown here is derived from an EMBL/GenBank/DDBJ whole genome shotgun (WGS) entry which is preliminary data.</text>
</comment>
<evidence type="ECO:0000256" key="1">
    <source>
        <dbReference type="SAM" id="MobiDB-lite"/>
    </source>
</evidence>
<feature type="region of interest" description="Disordered" evidence="1">
    <location>
        <begin position="76"/>
        <end position="102"/>
    </location>
</feature>
<dbReference type="AlphaFoldDB" id="A0A402DU06"/>
<keyword evidence="3" id="KW-1185">Reference proteome</keyword>
<dbReference type="EMBL" id="BIMR01000227">
    <property type="protein sequence ID" value="GCE77556.1"/>
    <property type="molecule type" value="Genomic_DNA"/>
</dbReference>
<gene>
    <name evidence="2" type="ORF">CBZ_26120</name>
</gene>
<name>A0A402DU06_9CELL</name>